<dbReference type="SUPFAM" id="SSF51735">
    <property type="entry name" value="NAD(P)-binding Rossmann-fold domains"/>
    <property type="match status" value="1"/>
</dbReference>
<dbReference type="GO" id="GO:0051287">
    <property type="term" value="F:NAD binding"/>
    <property type="evidence" value="ECO:0007669"/>
    <property type="project" value="InterPro"/>
</dbReference>
<evidence type="ECO:0000256" key="5">
    <source>
        <dbReference type="ARBA" id="ARBA00022857"/>
    </source>
</evidence>
<dbReference type="Gene3D" id="3.40.50.720">
    <property type="entry name" value="NAD(P)-binding Rossmann-like Domain"/>
    <property type="match status" value="1"/>
</dbReference>
<dbReference type="PANTHER" id="PTHR32338:SF10">
    <property type="entry name" value="N-ACETYL-GAMMA-GLUTAMYL-PHOSPHATE REDUCTASE, CHLOROPLASTIC-RELATED"/>
    <property type="match status" value="1"/>
</dbReference>
<evidence type="ECO:0000256" key="4">
    <source>
        <dbReference type="ARBA" id="ARBA00022605"/>
    </source>
</evidence>
<proteinExistence type="inferred from homology"/>
<dbReference type="EC" id="1.2.1.38" evidence="2"/>
<dbReference type="InterPro" id="IPR036291">
    <property type="entry name" value="NAD(P)-bd_dom_sf"/>
</dbReference>
<dbReference type="InterPro" id="IPR058924">
    <property type="entry name" value="AGPR_dimerisation_dom"/>
</dbReference>
<keyword evidence="3" id="KW-0055">Arginine biosynthesis</keyword>
<keyword evidence="6" id="KW-0560">Oxidoreductase</keyword>
<dbReference type="AlphaFoldDB" id="F8UGW8"/>
<reference evidence="9" key="1">
    <citation type="submission" date="2011-04" db="EMBL/GenBank/DDBJ databases">
        <title>Taxonomic and functional metagenomic profiling of the microbial community in the anoxic sediment of a brackish shallow lake (Laguna de Carrizo Central Spain).</title>
        <authorList>
            <consortium name="CONSOLIDER consortium CSD2007-00005"/>
            <person name="Guazzaroni M.-E."/>
            <person name="Richter M."/>
            <person name="Garcia-Salamanca A."/>
            <person name="Yarza P."/>
            <person name="Ferrer M."/>
        </authorList>
    </citation>
    <scope>NUCLEOTIDE SEQUENCE</scope>
</reference>
<sequence length="342" mass="38221">MKQKVKVGILGATGYTGVELCKIISRHPNANLVFLTSETYADKRMHEVFPELRGVCEHKLIPLEEGIERRADVVFSCLPHAKSADTCLKFLERRIRIIDLSADFRIESPDEYKKWYGNNHPNIEILKTAIFGLPELYRPRLRKSKLVANPGCFTVSILLPLIPLIHAKAIELKDIIVDSKTGVSGAGRSTKVTSLFVEANENFTPYSIGREHRHLAEIDQELSKAAESEVKIIFSPHLLPVNRGILSTIYVNLTKSSLVNKIADIYQSAFKKSCFIRITGNDIPQLRSVVNTNNCDIGWTHIAGTNRLIIVSAIDNLLRGASGQAVQNMNLMFGFEEKTALI</sequence>
<name>F8UGW8_9ZZZZ</name>
<dbReference type="HAMAP" id="MF_00150">
    <property type="entry name" value="ArgC_type1"/>
    <property type="match status" value="1"/>
</dbReference>
<dbReference type="CDD" id="cd17895">
    <property type="entry name" value="AGPR_1_N"/>
    <property type="match status" value="1"/>
</dbReference>
<evidence type="ECO:0000259" key="8">
    <source>
        <dbReference type="SMART" id="SM00859"/>
    </source>
</evidence>
<evidence type="ECO:0000313" key="9">
    <source>
        <dbReference type="EMBL" id="AEI30275.1"/>
    </source>
</evidence>
<dbReference type="InterPro" id="IPR000706">
    <property type="entry name" value="AGPR_type-1"/>
</dbReference>
<protein>
    <recommendedName>
        <fullName evidence="2">N-acetyl-gamma-glutamyl-phosphate reductase</fullName>
        <ecNumber evidence="2">1.2.1.38</ecNumber>
    </recommendedName>
</protein>
<comment type="catalytic activity">
    <reaction evidence="7">
        <text>N-acetyl-L-glutamate 5-semialdehyde + phosphate + NADP(+) = N-acetyl-L-glutamyl 5-phosphate + NADPH + H(+)</text>
        <dbReference type="Rhea" id="RHEA:21588"/>
        <dbReference type="ChEBI" id="CHEBI:15378"/>
        <dbReference type="ChEBI" id="CHEBI:29123"/>
        <dbReference type="ChEBI" id="CHEBI:43474"/>
        <dbReference type="ChEBI" id="CHEBI:57783"/>
        <dbReference type="ChEBI" id="CHEBI:57936"/>
        <dbReference type="ChEBI" id="CHEBI:58349"/>
        <dbReference type="EC" id="1.2.1.38"/>
    </reaction>
</comment>
<dbReference type="Gene3D" id="3.30.360.10">
    <property type="entry name" value="Dihydrodipicolinate Reductase, domain 2"/>
    <property type="match status" value="1"/>
</dbReference>
<keyword evidence="4" id="KW-0028">Amino-acid biosynthesis</keyword>
<keyword evidence="5" id="KW-0521">NADP</keyword>
<evidence type="ECO:0000256" key="7">
    <source>
        <dbReference type="ARBA" id="ARBA00050557"/>
    </source>
</evidence>
<comment type="pathway">
    <text evidence="1">Amino-acid biosynthesis; L-arginine biosynthesis; N(2)-acetyl-L-ornithine from L-glutamate: step 3/4.</text>
</comment>
<accession>F8UGW8</accession>
<dbReference type="PANTHER" id="PTHR32338">
    <property type="entry name" value="N-ACETYL-GAMMA-GLUTAMYL-PHOSPHATE REDUCTASE, CHLOROPLASTIC-RELATED-RELATED"/>
    <property type="match status" value="1"/>
</dbReference>
<gene>
    <name evidence="9" type="ORF">LDC_03679</name>
</gene>
<dbReference type="CDD" id="cd23934">
    <property type="entry name" value="AGPR_1_C"/>
    <property type="match status" value="1"/>
</dbReference>
<dbReference type="Pfam" id="PF22698">
    <property type="entry name" value="Semialdhyde_dhC_1"/>
    <property type="match status" value="1"/>
</dbReference>
<evidence type="ECO:0000256" key="2">
    <source>
        <dbReference type="ARBA" id="ARBA00013072"/>
    </source>
</evidence>
<evidence type="ECO:0000256" key="1">
    <source>
        <dbReference type="ARBA" id="ARBA00004862"/>
    </source>
</evidence>
<dbReference type="FunFam" id="3.30.360.10:FF:000014">
    <property type="entry name" value="N-acetyl-gamma-glutamyl-phosphate reductase"/>
    <property type="match status" value="1"/>
</dbReference>
<dbReference type="GO" id="GO:0070401">
    <property type="term" value="F:NADP+ binding"/>
    <property type="evidence" value="ECO:0007669"/>
    <property type="project" value="InterPro"/>
</dbReference>
<dbReference type="NCBIfam" id="TIGR01850">
    <property type="entry name" value="argC"/>
    <property type="match status" value="1"/>
</dbReference>
<dbReference type="Pfam" id="PF01118">
    <property type="entry name" value="Semialdhyde_dh"/>
    <property type="match status" value="1"/>
</dbReference>
<dbReference type="GO" id="GO:0003942">
    <property type="term" value="F:N-acetyl-gamma-glutamyl-phosphate reductase activity"/>
    <property type="evidence" value="ECO:0007669"/>
    <property type="project" value="UniProtKB-EC"/>
</dbReference>
<dbReference type="SUPFAM" id="SSF55347">
    <property type="entry name" value="Glyceraldehyde-3-phosphate dehydrogenase-like, C-terminal domain"/>
    <property type="match status" value="1"/>
</dbReference>
<organism evidence="9">
    <name type="scientific">uncultured microorganism</name>
    <dbReference type="NCBI Taxonomy" id="358574"/>
    <lineage>
        <taxon>unclassified sequences</taxon>
        <taxon>environmental samples</taxon>
    </lineage>
</organism>
<feature type="domain" description="Semialdehyde dehydrogenase NAD-binding" evidence="8">
    <location>
        <begin position="6"/>
        <end position="144"/>
    </location>
</feature>
<evidence type="ECO:0000256" key="3">
    <source>
        <dbReference type="ARBA" id="ARBA00022571"/>
    </source>
</evidence>
<dbReference type="InterPro" id="IPR050085">
    <property type="entry name" value="AGPR"/>
</dbReference>
<dbReference type="SMART" id="SM00859">
    <property type="entry name" value="Semialdhyde_dh"/>
    <property type="match status" value="1"/>
</dbReference>
<dbReference type="GO" id="GO:0006526">
    <property type="term" value="P:L-arginine biosynthetic process"/>
    <property type="evidence" value="ECO:0007669"/>
    <property type="project" value="UniProtKB-KW"/>
</dbReference>
<dbReference type="InterPro" id="IPR000534">
    <property type="entry name" value="Semialdehyde_DH_NAD-bd"/>
</dbReference>
<evidence type="ECO:0000256" key="6">
    <source>
        <dbReference type="ARBA" id="ARBA00023002"/>
    </source>
</evidence>
<dbReference type="EMBL" id="JF805034">
    <property type="protein sequence ID" value="AEI30275.1"/>
    <property type="molecule type" value="Genomic_DNA"/>
</dbReference>